<name>A0A9W4WVL7_9GLOM</name>
<keyword evidence="2" id="KW-1185">Reference proteome</keyword>
<dbReference type="Pfam" id="PF11326">
    <property type="entry name" value="PANTS-like"/>
    <property type="match status" value="1"/>
</dbReference>
<dbReference type="OrthoDB" id="2017405at2759"/>
<evidence type="ECO:0000313" key="1">
    <source>
        <dbReference type="EMBL" id="CAI2189063.1"/>
    </source>
</evidence>
<dbReference type="AlphaFoldDB" id="A0A9W4WVL7"/>
<proteinExistence type="predicted"/>
<sequence>MADYKDNDSTYTEEDDKKYDCSLTQAFDQHILCYTIGGQAINYYRYGERKNCKANWENLKFCLKLKSKPIEIRKKMILEKEALKAEQKSKEKSSLDVWEIRE</sequence>
<comment type="caution">
    <text evidence="1">The sequence shown here is derived from an EMBL/GenBank/DDBJ whole genome shotgun (WGS) entry which is preliminary data.</text>
</comment>
<dbReference type="EMBL" id="CAMKVN010005586">
    <property type="protein sequence ID" value="CAI2189063.1"/>
    <property type="molecule type" value="Genomic_DNA"/>
</dbReference>
<gene>
    <name evidence="1" type="ORF">FWILDA_LOCUS13894</name>
</gene>
<dbReference type="PANTHER" id="PTHR28052">
    <property type="entry name" value="UPF0545 PROTEIN C22ORF39"/>
    <property type="match status" value="1"/>
</dbReference>
<dbReference type="InterPro" id="IPR021475">
    <property type="entry name" value="Pants/Emi1-like"/>
</dbReference>
<evidence type="ECO:0000313" key="2">
    <source>
        <dbReference type="Proteomes" id="UP001153678"/>
    </source>
</evidence>
<protein>
    <submittedName>
        <fullName evidence="1">6572_t:CDS:1</fullName>
    </submittedName>
</protein>
<organism evidence="1 2">
    <name type="scientific">Funneliformis geosporum</name>
    <dbReference type="NCBI Taxonomy" id="1117311"/>
    <lineage>
        <taxon>Eukaryota</taxon>
        <taxon>Fungi</taxon>
        <taxon>Fungi incertae sedis</taxon>
        <taxon>Mucoromycota</taxon>
        <taxon>Glomeromycotina</taxon>
        <taxon>Glomeromycetes</taxon>
        <taxon>Glomerales</taxon>
        <taxon>Glomeraceae</taxon>
        <taxon>Funneliformis</taxon>
    </lineage>
</organism>
<reference evidence="1" key="1">
    <citation type="submission" date="2022-08" db="EMBL/GenBank/DDBJ databases">
        <authorList>
            <person name="Kallberg Y."/>
            <person name="Tangrot J."/>
            <person name="Rosling A."/>
        </authorList>
    </citation>
    <scope>NUCLEOTIDE SEQUENCE</scope>
    <source>
        <strain evidence="1">Wild A</strain>
    </source>
</reference>
<dbReference type="PANTHER" id="PTHR28052:SF1">
    <property type="entry name" value="UPF0545 PROTEIN C22ORF39"/>
    <property type="match status" value="1"/>
</dbReference>
<accession>A0A9W4WVL7</accession>
<dbReference type="Proteomes" id="UP001153678">
    <property type="component" value="Unassembled WGS sequence"/>
</dbReference>